<evidence type="ECO:0000313" key="2">
    <source>
        <dbReference type="EMBL" id="CAF1137245.1"/>
    </source>
</evidence>
<dbReference type="Proteomes" id="UP000663854">
    <property type="component" value="Unassembled WGS sequence"/>
</dbReference>
<sequence length="105" mass="11400">MNDSTSLSSLNSADFILVNKEQPQLKIAAGSEIGDLEPNMAEILNETSDNNVPISESNPDDNLSQTSIEQKESRPDLTSSVLFHGVTYLGSATVNAPRSKEELHR</sequence>
<evidence type="ECO:0000313" key="9">
    <source>
        <dbReference type="Proteomes" id="UP000663882"/>
    </source>
</evidence>
<comment type="caution">
    <text evidence="2">The sequence shown here is derived from an EMBL/GenBank/DDBJ whole genome shotgun (WGS) entry which is preliminary data.</text>
</comment>
<evidence type="ECO:0000313" key="6">
    <source>
        <dbReference type="EMBL" id="CAF3887110.1"/>
    </source>
</evidence>
<keyword evidence="8" id="KW-1185">Reference proteome</keyword>
<evidence type="ECO:0000313" key="3">
    <source>
        <dbReference type="EMBL" id="CAF1184676.1"/>
    </source>
</evidence>
<evidence type="ECO:0000313" key="8">
    <source>
        <dbReference type="Proteomes" id="UP000663870"/>
    </source>
</evidence>
<reference evidence="2" key="1">
    <citation type="submission" date="2021-02" db="EMBL/GenBank/DDBJ databases">
        <authorList>
            <person name="Nowell W R."/>
        </authorList>
    </citation>
    <scope>NUCLEOTIDE SEQUENCE</scope>
</reference>
<dbReference type="Proteomes" id="UP000663874">
    <property type="component" value="Unassembled WGS sequence"/>
</dbReference>
<evidence type="ECO:0000313" key="7">
    <source>
        <dbReference type="EMBL" id="CAF3929542.1"/>
    </source>
</evidence>
<dbReference type="EMBL" id="CAJNOH010001362">
    <property type="protein sequence ID" value="CAF1208921.1"/>
    <property type="molecule type" value="Genomic_DNA"/>
</dbReference>
<dbReference type="AlphaFoldDB" id="A0A814RTU3"/>
<dbReference type="EMBL" id="CAJOAX010004052">
    <property type="protein sequence ID" value="CAF3887110.1"/>
    <property type="molecule type" value="Genomic_DNA"/>
</dbReference>
<evidence type="ECO:0000313" key="5">
    <source>
        <dbReference type="EMBL" id="CAF1484870.1"/>
    </source>
</evidence>
<feature type="compositionally biased region" description="Polar residues" evidence="1">
    <location>
        <begin position="46"/>
        <end position="68"/>
    </location>
</feature>
<evidence type="ECO:0000256" key="1">
    <source>
        <dbReference type="SAM" id="MobiDB-lite"/>
    </source>
</evidence>
<dbReference type="EMBL" id="CAJOBE010004389">
    <property type="protein sequence ID" value="CAF3929542.1"/>
    <property type="molecule type" value="Genomic_DNA"/>
</dbReference>
<dbReference type="Proteomes" id="UP000663870">
    <property type="component" value="Unassembled WGS sequence"/>
</dbReference>
<dbReference type="Proteomes" id="UP000663882">
    <property type="component" value="Unassembled WGS sequence"/>
</dbReference>
<feature type="region of interest" description="Disordered" evidence="1">
    <location>
        <begin position="46"/>
        <end position="76"/>
    </location>
</feature>
<protein>
    <submittedName>
        <fullName evidence="2">Uncharacterized protein</fullName>
    </submittedName>
</protein>
<dbReference type="EMBL" id="CAJNOL010002291">
    <property type="protein sequence ID" value="CAF1484870.1"/>
    <property type="molecule type" value="Genomic_DNA"/>
</dbReference>
<dbReference type="Proteomes" id="UP000663889">
    <property type="component" value="Unassembled WGS sequence"/>
</dbReference>
<dbReference type="EMBL" id="CAJNOU010001305">
    <property type="protein sequence ID" value="CAF1184676.1"/>
    <property type="molecule type" value="Genomic_DNA"/>
</dbReference>
<evidence type="ECO:0000313" key="4">
    <source>
        <dbReference type="EMBL" id="CAF1208921.1"/>
    </source>
</evidence>
<name>A0A814RTU3_9BILA</name>
<proteinExistence type="predicted"/>
<dbReference type="EMBL" id="CAJNOO010001340">
    <property type="protein sequence ID" value="CAF1137245.1"/>
    <property type="molecule type" value="Genomic_DNA"/>
</dbReference>
<accession>A0A814RTU3</accession>
<dbReference type="OrthoDB" id="10070871at2759"/>
<organism evidence="2 9">
    <name type="scientific">Rotaria sordida</name>
    <dbReference type="NCBI Taxonomy" id="392033"/>
    <lineage>
        <taxon>Eukaryota</taxon>
        <taxon>Metazoa</taxon>
        <taxon>Spiralia</taxon>
        <taxon>Gnathifera</taxon>
        <taxon>Rotifera</taxon>
        <taxon>Eurotatoria</taxon>
        <taxon>Bdelloidea</taxon>
        <taxon>Philodinida</taxon>
        <taxon>Philodinidae</taxon>
        <taxon>Rotaria</taxon>
    </lineage>
</organism>
<gene>
    <name evidence="7" type="ORF">FNK824_LOCUS22067</name>
    <name evidence="5" type="ORF">JXQ802_LOCUS39517</name>
    <name evidence="6" type="ORF">OTI717_LOCUS23069</name>
    <name evidence="4" type="ORF">PYM288_LOCUS25271</name>
    <name evidence="2" type="ORF">RFH988_LOCUS21189</name>
    <name evidence="3" type="ORF">SEV965_LOCUS20250</name>
</gene>
<dbReference type="Proteomes" id="UP000663823">
    <property type="component" value="Unassembled WGS sequence"/>
</dbReference>